<gene>
    <name evidence="8" type="ORF">B4U79_01864</name>
</gene>
<evidence type="ECO:0000313" key="9">
    <source>
        <dbReference type="Proteomes" id="UP000285301"/>
    </source>
</evidence>
<keyword evidence="9" id="KW-1185">Reference proteome</keyword>
<comment type="function">
    <text evidence="1">Conjugation of reduced glutathione to a wide number of exogenous and endogenous hydrophobic electrophiles.</text>
</comment>
<feature type="domain" description="GST C-terminal" evidence="7">
    <location>
        <begin position="84"/>
        <end position="201"/>
    </location>
</feature>
<evidence type="ECO:0000256" key="3">
    <source>
        <dbReference type="ARBA" id="ARBA00012452"/>
    </source>
</evidence>
<dbReference type="InterPro" id="IPR036249">
    <property type="entry name" value="Thioredoxin-like_sf"/>
</dbReference>
<dbReference type="Proteomes" id="UP000285301">
    <property type="component" value="Unassembled WGS sequence"/>
</dbReference>
<dbReference type="GO" id="GO:0004364">
    <property type="term" value="F:glutathione transferase activity"/>
    <property type="evidence" value="ECO:0007669"/>
    <property type="project" value="UniProtKB-EC"/>
</dbReference>
<comment type="caution">
    <text evidence="8">The sequence shown here is derived from an EMBL/GenBank/DDBJ whole genome shotgun (WGS) entry which is preliminary data.</text>
</comment>
<dbReference type="OrthoDB" id="4951845at2759"/>
<dbReference type="SFLD" id="SFLDG01205">
    <property type="entry name" value="AMPS.1"/>
    <property type="match status" value="1"/>
</dbReference>
<dbReference type="PANTHER" id="PTHR11571">
    <property type="entry name" value="GLUTATHIONE S-TRANSFERASE"/>
    <property type="match status" value="1"/>
</dbReference>
<dbReference type="AlphaFoldDB" id="A0A3S3PGH4"/>
<protein>
    <recommendedName>
        <fullName evidence="3">glutathione transferase</fullName>
        <ecNumber evidence="3">2.5.1.18</ecNumber>
    </recommendedName>
</protein>
<dbReference type="SFLD" id="SFLDS00019">
    <property type="entry name" value="Glutathione_Transferase_(cytos"/>
    <property type="match status" value="1"/>
</dbReference>
<dbReference type="EMBL" id="NCKU01001503">
    <property type="protein sequence ID" value="RWS11962.1"/>
    <property type="molecule type" value="Genomic_DNA"/>
</dbReference>
<dbReference type="Pfam" id="PF02798">
    <property type="entry name" value="GST_N"/>
    <property type="match status" value="1"/>
</dbReference>
<dbReference type="InterPro" id="IPR004045">
    <property type="entry name" value="Glutathione_S-Trfase_N"/>
</dbReference>
<dbReference type="GO" id="GO:0006749">
    <property type="term" value="P:glutathione metabolic process"/>
    <property type="evidence" value="ECO:0007669"/>
    <property type="project" value="TreeGrafter"/>
</dbReference>
<dbReference type="EC" id="2.5.1.18" evidence="3"/>
<dbReference type="PROSITE" id="PS50404">
    <property type="entry name" value="GST_NTER"/>
    <property type="match status" value="1"/>
</dbReference>
<accession>A0A3S3PGH4</accession>
<dbReference type="InterPro" id="IPR050213">
    <property type="entry name" value="GST_superfamily"/>
</dbReference>
<evidence type="ECO:0000259" key="7">
    <source>
        <dbReference type="PROSITE" id="PS50405"/>
    </source>
</evidence>
<comment type="similarity">
    <text evidence="2">Belongs to the GST superfamily. Mu family.</text>
</comment>
<dbReference type="FunFam" id="1.20.1050.10:FF:000003">
    <property type="entry name" value="Glutathione S-transferase 2"/>
    <property type="match status" value="1"/>
</dbReference>
<dbReference type="SUPFAM" id="SSF47616">
    <property type="entry name" value="GST C-terminal domain-like"/>
    <property type="match status" value="1"/>
</dbReference>
<reference evidence="8 9" key="1">
    <citation type="journal article" date="2018" name="Gigascience">
        <title>Genomes of trombidid mites reveal novel predicted allergens and laterally-transferred genes associated with secondary metabolism.</title>
        <authorList>
            <person name="Dong X."/>
            <person name="Chaisiri K."/>
            <person name="Xia D."/>
            <person name="Armstrong S.D."/>
            <person name="Fang Y."/>
            <person name="Donnelly M.J."/>
            <person name="Kadowaki T."/>
            <person name="McGarry J.W."/>
            <person name="Darby A.C."/>
            <person name="Makepeace B.L."/>
        </authorList>
    </citation>
    <scope>NUCLEOTIDE SEQUENCE [LARGE SCALE GENOMIC DNA]</scope>
    <source>
        <strain evidence="8">UoL-WK</strain>
    </source>
</reference>
<name>A0A3S3PGH4_9ACAR</name>
<dbReference type="InterPro" id="IPR040079">
    <property type="entry name" value="Glutathione_S-Trfase"/>
</dbReference>
<evidence type="ECO:0000256" key="4">
    <source>
        <dbReference type="ARBA" id="ARBA00022679"/>
    </source>
</evidence>
<evidence type="ECO:0000259" key="6">
    <source>
        <dbReference type="PROSITE" id="PS50404"/>
    </source>
</evidence>
<comment type="catalytic activity">
    <reaction evidence="5">
        <text>RX + glutathione = an S-substituted glutathione + a halide anion + H(+)</text>
        <dbReference type="Rhea" id="RHEA:16437"/>
        <dbReference type="ChEBI" id="CHEBI:15378"/>
        <dbReference type="ChEBI" id="CHEBI:16042"/>
        <dbReference type="ChEBI" id="CHEBI:17792"/>
        <dbReference type="ChEBI" id="CHEBI:57925"/>
        <dbReference type="ChEBI" id="CHEBI:90779"/>
        <dbReference type="EC" id="2.5.1.18"/>
    </reaction>
</comment>
<dbReference type="Pfam" id="PF14497">
    <property type="entry name" value="GST_C_3"/>
    <property type="match status" value="1"/>
</dbReference>
<dbReference type="SFLD" id="SFLDG00363">
    <property type="entry name" value="AMPS_(cytGST):_Alpha-__Mu-__Pi"/>
    <property type="match status" value="1"/>
</dbReference>
<feature type="domain" description="GST N-terminal" evidence="6">
    <location>
        <begin position="2"/>
        <end position="82"/>
    </location>
</feature>
<dbReference type="SUPFAM" id="SSF52833">
    <property type="entry name" value="Thioredoxin-like"/>
    <property type="match status" value="1"/>
</dbReference>
<dbReference type="InterPro" id="IPR004046">
    <property type="entry name" value="GST_C"/>
</dbReference>
<dbReference type="STRING" id="1965070.A0A3S3PGH4"/>
<evidence type="ECO:0000256" key="5">
    <source>
        <dbReference type="ARBA" id="ARBA00047960"/>
    </source>
</evidence>
<evidence type="ECO:0000256" key="1">
    <source>
        <dbReference type="ARBA" id="ARBA00003701"/>
    </source>
</evidence>
<dbReference type="InterPro" id="IPR010987">
    <property type="entry name" value="Glutathione-S-Trfase_C-like"/>
</dbReference>
<evidence type="ECO:0000313" key="8">
    <source>
        <dbReference type="EMBL" id="RWS11962.1"/>
    </source>
</evidence>
<keyword evidence="4 8" id="KW-0808">Transferase</keyword>
<dbReference type="PANTHER" id="PTHR11571:SF222">
    <property type="entry name" value="GLUTATHIONE TRANSFERASE"/>
    <property type="match status" value="1"/>
</dbReference>
<sequence length="218" mass="26437">MSKPVLGYWDIRGLGEPIRYMLVYKQVDFVDDRFRDYSKWINVKYTQGFNFPNLPYYIDGEHRITQSLAIMRYLARKYDLSAVDEEETVRVDVVEQQLDEFRMKFLRLCYFEFDSKKEEFLKKLPQQIKLLETFIGNKTWIAGNRLTYVDFLAYETLDWLRLFQNELYSDCPNIAAYLQRFERLPNIEQYFQSKSFRRFPIFSPWAKFGGQGWDRDES</sequence>
<proteinExistence type="inferred from homology"/>
<dbReference type="Gene3D" id="1.20.1050.130">
    <property type="match status" value="1"/>
</dbReference>
<evidence type="ECO:0000256" key="2">
    <source>
        <dbReference type="ARBA" id="ARBA00005861"/>
    </source>
</evidence>
<dbReference type="InterPro" id="IPR036282">
    <property type="entry name" value="Glutathione-S-Trfase_C_sf"/>
</dbReference>
<dbReference type="PROSITE" id="PS50405">
    <property type="entry name" value="GST_CTER"/>
    <property type="match status" value="1"/>
</dbReference>
<organism evidence="8 9">
    <name type="scientific">Dinothrombium tinctorium</name>
    <dbReference type="NCBI Taxonomy" id="1965070"/>
    <lineage>
        <taxon>Eukaryota</taxon>
        <taxon>Metazoa</taxon>
        <taxon>Ecdysozoa</taxon>
        <taxon>Arthropoda</taxon>
        <taxon>Chelicerata</taxon>
        <taxon>Arachnida</taxon>
        <taxon>Acari</taxon>
        <taxon>Acariformes</taxon>
        <taxon>Trombidiformes</taxon>
        <taxon>Prostigmata</taxon>
        <taxon>Anystina</taxon>
        <taxon>Parasitengona</taxon>
        <taxon>Trombidioidea</taxon>
        <taxon>Trombidiidae</taxon>
        <taxon>Dinothrombium</taxon>
    </lineage>
</organism>